<evidence type="ECO:0000256" key="7">
    <source>
        <dbReference type="ARBA" id="ARBA00023136"/>
    </source>
</evidence>
<keyword evidence="5 8" id="KW-0812">Transmembrane</keyword>
<feature type="transmembrane region" description="Helical" evidence="8">
    <location>
        <begin position="168"/>
        <end position="185"/>
    </location>
</feature>
<keyword evidence="6 8" id="KW-1133">Transmembrane helix</keyword>
<evidence type="ECO:0000259" key="9">
    <source>
        <dbReference type="Pfam" id="PF13231"/>
    </source>
</evidence>
<dbReference type="Proteomes" id="UP000034502">
    <property type="component" value="Unassembled WGS sequence"/>
</dbReference>
<accession>A0A0G1S6M8</accession>
<dbReference type="GO" id="GO:0009103">
    <property type="term" value="P:lipopolysaccharide biosynthetic process"/>
    <property type="evidence" value="ECO:0007669"/>
    <property type="project" value="UniProtKB-ARBA"/>
</dbReference>
<dbReference type="STRING" id="1618364.UX86_C0002G0023"/>
<dbReference type="Pfam" id="PF13231">
    <property type="entry name" value="PMT_2"/>
    <property type="match status" value="1"/>
</dbReference>
<evidence type="ECO:0000256" key="8">
    <source>
        <dbReference type="SAM" id="Phobius"/>
    </source>
</evidence>
<reference evidence="10 11" key="1">
    <citation type="journal article" date="2015" name="Nature">
        <title>rRNA introns, odd ribosomes, and small enigmatic genomes across a large radiation of phyla.</title>
        <authorList>
            <person name="Brown C.T."/>
            <person name="Hug L.A."/>
            <person name="Thomas B.C."/>
            <person name="Sharon I."/>
            <person name="Castelle C.J."/>
            <person name="Singh A."/>
            <person name="Wilkins M.J."/>
            <person name="Williams K.H."/>
            <person name="Banfield J.F."/>
        </authorList>
    </citation>
    <scope>NUCLEOTIDE SEQUENCE [LARGE SCALE GENOMIC DNA]</scope>
</reference>
<feature type="transmembrane region" description="Helical" evidence="8">
    <location>
        <begin position="84"/>
        <end position="101"/>
    </location>
</feature>
<dbReference type="GO" id="GO:0005886">
    <property type="term" value="C:plasma membrane"/>
    <property type="evidence" value="ECO:0007669"/>
    <property type="project" value="UniProtKB-SubCell"/>
</dbReference>
<gene>
    <name evidence="10" type="ORF">UX86_C0002G0023</name>
</gene>
<keyword evidence="4" id="KW-0808">Transferase</keyword>
<keyword evidence="7 8" id="KW-0472">Membrane</keyword>
<feature type="transmembrane region" description="Helical" evidence="8">
    <location>
        <begin position="192"/>
        <end position="212"/>
    </location>
</feature>
<feature type="transmembrane region" description="Helical" evidence="8">
    <location>
        <begin position="107"/>
        <end position="124"/>
    </location>
</feature>
<keyword evidence="2" id="KW-1003">Cell membrane</keyword>
<name>A0A0G1S6M8_9BACT</name>
<feature type="transmembrane region" description="Helical" evidence="8">
    <location>
        <begin position="131"/>
        <end position="148"/>
    </location>
</feature>
<dbReference type="AlphaFoldDB" id="A0A0G1S6M8"/>
<feature type="transmembrane region" description="Helical" evidence="8">
    <location>
        <begin position="325"/>
        <end position="346"/>
    </location>
</feature>
<dbReference type="GO" id="GO:0016763">
    <property type="term" value="F:pentosyltransferase activity"/>
    <property type="evidence" value="ECO:0007669"/>
    <property type="project" value="TreeGrafter"/>
</dbReference>
<dbReference type="PANTHER" id="PTHR33908:SF11">
    <property type="entry name" value="MEMBRANE PROTEIN"/>
    <property type="match status" value="1"/>
</dbReference>
<sequence length="507" mass="57121">MNNKKILPIIVLAIYFVIGLWKLNDLPGEWYGDISNVHEYVLEILNGLWPWYFFQSTGPIYHYLVTPVILLLGSNYWQYKFSSVLVGGMGVVMTYLAVKELADRKTALWAMFLAAVSFWTIVWARTGNSQIIILFLTANVIFWAEKYAKTRKPAHLAVGALSASLGLFEYPQTFVLPLLWLWWLVSRKQIKGGLWGTLLLILPLLLFAKVILSNLDNFTTGYVGDKVPSISQLLTQQTRQRFIENIKKTALMMHYKGEGIFRVNVPGDPHIDRISGIFFLLGILYLLKTNRPLLVRATAAMFLLALPSMSPAIPPGEIPNSGRTMGIVPLVYFLTATGISESFNYLKRYSKKTAGVAAGIVLTGIILLNLYKYFVLYPPGLPDQNRAYAKIMAEYVNTLPGHTSVYLSSCCWGNWGQPEPKALFYRLNEQDGRENLINAGVFARSCDDIKPQRPAIILNSPQDLEAIENWRNCFPRGEVKTHQAGGKQVFVSVFLGQDKIPESKQPQ</sequence>
<comment type="caution">
    <text evidence="10">The sequence shown here is derived from an EMBL/GenBank/DDBJ whole genome shotgun (WGS) entry which is preliminary data.</text>
</comment>
<dbReference type="PANTHER" id="PTHR33908">
    <property type="entry name" value="MANNOSYLTRANSFERASE YKCB-RELATED"/>
    <property type="match status" value="1"/>
</dbReference>
<feature type="domain" description="Glycosyltransferase RgtA/B/C/D-like" evidence="9">
    <location>
        <begin position="58"/>
        <end position="208"/>
    </location>
</feature>
<comment type="subcellular location">
    <subcellularLocation>
        <location evidence="1">Cell membrane</location>
        <topology evidence="1">Multi-pass membrane protein</topology>
    </subcellularLocation>
</comment>
<evidence type="ECO:0000256" key="6">
    <source>
        <dbReference type="ARBA" id="ARBA00022989"/>
    </source>
</evidence>
<protein>
    <recommendedName>
        <fullName evidence="9">Glycosyltransferase RgtA/B/C/D-like domain-containing protein</fullName>
    </recommendedName>
</protein>
<feature type="transmembrane region" description="Helical" evidence="8">
    <location>
        <begin position="270"/>
        <end position="287"/>
    </location>
</feature>
<dbReference type="InterPro" id="IPR038731">
    <property type="entry name" value="RgtA/B/C-like"/>
</dbReference>
<organism evidence="10 11">
    <name type="scientific">Candidatus Amesbacteria bacterium GW2011_GWC1_47_15</name>
    <dbReference type="NCBI Taxonomy" id="1618364"/>
    <lineage>
        <taxon>Bacteria</taxon>
        <taxon>Candidatus Amesiibacteriota</taxon>
    </lineage>
</organism>
<evidence type="ECO:0000256" key="1">
    <source>
        <dbReference type="ARBA" id="ARBA00004651"/>
    </source>
</evidence>
<feature type="transmembrane region" description="Helical" evidence="8">
    <location>
        <begin position="353"/>
        <end position="374"/>
    </location>
</feature>
<evidence type="ECO:0000313" key="10">
    <source>
        <dbReference type="EMBL" id="KKU65057.1"/>
    </source>
</evidence>
<evidence type="ECO:0000313" key="11">
    <source>
        <dbReference type="Proteomes" id="UP000034502"/>
    </source>
</evidence>
<dbReference type="EMBL" id="LCNU01000002">
    <property type="protein sequence ID" value="KKU65057.1"/>
    <property type="molecule type" value="Genomic_DNA"/>
</dbReference>
<evidence type="ECO:0000256" key="4">
    <source>
        <dbReference type="ARBA" id="ARBA00022679"/>
    </source>
</evidence>
<evidence type="ECO:0000256" key="2">
    <source>
        <dbReference type="ARBA" id="ARBA00022475"/>
    </source>
</evidence>
<feature type="transmembrane region" description="Helical" evidence="8">
    <location>
        <begin position="294"/>
        <end position="313"/>
    </location>
</feature>
<evidence type="ECO:0000256" key="3">
    <source>
        <dbReference type="ARBA" id="ARBA00022676"/>
    </source>
</evidence>
<dbReference type="InterPro" id="IPR050297">
    <property type="entry name" value="LipidA_mod_glycosyltrf_83"/>
</dbReference>
<keyword evidence="3" id="KW-0328">Glycosyltransferase</keyword>
<feature type="transmembrane region" description="Helical" evidence="8">
    <location>
        <begin position="60"/>
        <end position="77"/>
    </location>
</feature>
<proteinExistence type="predicted"/>
<evidence type="ECO:0000256" key="5">
    <source>
        <dbReference type="ARBA" id="ARBA00022692"/>
    </source>
</evidence>
<feature type="transmembrane region" description="Helical" evidence="8">
    <location>
        <begin position="7"/>
        <end position="23"/>
    </location>
</feature>